<accession>A0A1V0U591</accession>
<evidence type="ECO:0000256" key="1">
    <source>
        <dbReference type="SAM" id="MobiDB-lite"/>
    </source>
</evidence>
<feature type="region of interest" description="Disordered" evidence="1">
    <location>
        <begin position="27"/>
        <end position="50"/>
    </location>
</feature>
<name>A0A1V0U591_STRVN</name>
<organism evidence="2 3">
    <name type="scientific">Streptomyces violaceoruber</name>
    <dbReference type="NCBI Taxonomy" id="1935"/>
    <lineage>
        <taxon>Bacteria</taxon>
        <taxon>Bacillati</taxon>
        <taxon>Actinomycetota</taxon>
        <taxon>Actinomycetes</taxon>
        <taxon>Kitasatosporales</taxon>
        <taxon>Streptomycetaceae</taxon>
        <taxon>Streptomyces</taxon>
        <taxon>Streptomyces violaceoruber group</taxon>
    </lineage>
</organism>
<protein>
    <submittedName>
        <fullName evidence="2">Uncharacterized protein</fullName>
    </submittedName>
</protein>
<evidence type="ECO:0000313" key="2">
    <source>
        <dbReference type="EMBL" id="ARF60414.1"/>
    </source>
</evidence>
<reference evidence="2 3" key="1">
    <citation type="submission" date="2017-03" db="EMBL/GenBank/DDBJ databases">
        <title>Complete Genome Sequence of a natural compounds producer, Streptomyces violaceus S21.</title>
        <authorList>
            <person name="Zhong C."/>
            <person name="Zhao Z."/>
            <person name="Fu J."/>
            <person name="Zong G."/>
            <person name="Qin R."/>
            <person name="Cao G."/>
        </authorList>
    </citation>
    <scope>NUCLEOTIDE SEQUENCE [LARGE SCALE GENOMIC DNA]</scope>
    <source>
        <strain evidence="2 3">S21</strain>
    </source>
</reference>
<evidence type="ECO:0000313" key="3">
    <source>
        <dbReference type="Proteomes" id="UP000192445"/>
    </source>
</evidence>
<gene>
    <name evidence="2" type="ORF">B1H20_02665</name>
</gene>
<dbReference type="Proteomes" id="UP000192445">
    <property type="component" value="Chromosome"/>
</dbReference>
<dbReference type="EMBL" id="CP020570">
    <property type="protein sequence ID" value="ARF60414.1"/>
    <property type="molecule type" value="Genomic_DNA"/>
</dbReference>
<dbReference type="KEGG" id="svu:B1H20_02665"/>
<sequence length="67" mass="6957">MSAGDRLASLTERPHFPMVSTYVPRRSSAGESALDGHVPGGPLAPRCDADGGVADAVLQGRQTRPGR</sequence>
<proteinExistence type="predicted"/>
<dbReference type="AlphaFoldDB" id="A0A1V0U591"/>